<dbReference type="EnsemblPlants" id="ORUFI08G00060.1">
    <property type="protein sequence ID" value="ORUFI08G00060.1"/>
    <property type="gene ID" value="ORUFI08G00060"/>
</dbReference>
<dbReference type="InterPro" id="IPR022228">
    <property type="entry name" value="DUF3755"/>
</dbReference>
<dbReference type="Pfam" id="PF12579">
    <property type="entry name" value="DUF3755"/>
    <property type="match status" value="1"/>
</dbReference>
<keyword evidence="2" id="KW-1185">Reference proteome</keyword>
<protein>
    <recommendedName>
        <fullName evidence="3">Myb-like domain-containing protein</fullName>
    </recommendedName>
</protein>
<reference evidence="1" key="2">
    <citation type="submission" date="2015-06" db="UniProtKB">
        <authorList>
            <consortium name="EnsemblPlants"/>
        </authorList>
    </citation>
    <scope>IDENTIFICATION</scope>
</reference>
<proteinExistence type="predicted"/>
<evidence type="ECO:0000313" key="1">
    <source>
        <dbReference type="EnsemblPlants" id="ORUFI08G00060.1"/>
    </source>
</evidence>
<organism evidence="1 2">
    <name type="scientific">Oryza rufipogon</name>
    <name type="common">Brownbeard rice</name>
    <name type="synonym">Asian wild rice</name>
    <dbReference type="NCBI Taxonomy" id="4529"/>
    <lineage>
        <taxon>Eukaryota</taxon>
        <taxon>Viridiplantae</taxon>
        <taxon>Streptophyta</taxon>
        <taxon>Embryophyta</taxon>
        <taxon>Tracheophyta</taxon>
        <taxon>Spermatophyta</taxon>
        <taxon>Magnoliopsida</taxon>
        <taxon>Liliopsida</taxon>
        <taxon>Poales</taxon>
        <taxon>Poaceae</taxon>
        <taxon>BOP clade</taxon>
        <taxon>Oryzoideae</taxon>
        <taxon>Oryzeae</taxon>
        <taxon>Oryzinae</taxon>
        <taxon>Oryza</taxon>
    </lineage>
</organism>
<accession>A0A0E0QD73</accession>
<dbReference type="eggNOG" id="ENOG502QRQ9">
    <property type="taxonomic scope" value="Eukaryota"/>
</dbReference>
<dbReference type="Gramene" id="ORUFI08G00060.1">
    <property type="protein sequence ID" value="ORUFI08G00060.1"/>
    <property type="gene ID" value="ORUFI08G00060"/>
</dbReference>
<dbReference type="PANTHER" id="PTHR14000">
    <property type="entry name" value="FINGER CCCH DOMAIN PROTEIN, PUTATIVE (DUF3755)-RELATED"/>
    <property type="match status" value="1"/>
</dbReference>
<dbReference type="PANTHER" id="PTHR14000:SF38">
    <property type="entry name" value="OS08G0100800 PROTEIN"/>
    <property type="match status" value="1"/>
</dbReference>
<sequence>MAADSSTAMTLYQGVPFHQQQNQIEIESMLSFQSSSIPPPPTPATMLLAPSSSSSDFRNYKFVTCSPADWPHHDLAILNDGLLRYAHEPNIIKYTKIAAMLPTRTIRDVALRCRWTKDNESRRGKLDQVYTGKMIRGLKDNMVSSTLAANIQIQNPNNMVPFSISMHYQGQNSLLHKEAVPVLDSATQHLLEENNQLLSQIAENIETFKTVENMDLFLRTNNNIRTVLKRMSETPGIMGQMPPLPVPVNEGSLNTLLQMDRMVGAYAAVCLSLIIGEEHAISQAGMRKGTTDNQDGECCGYRVLLTMNRHSWH</sequence>
<evidence type="ECO:0008006" key="3">
    <source>
        <dbReference type="Google" id="ProtNLM"/>
    </source>
</evidence>
<dbReference type="Proteomes" id="UP000008022">
    <property type="component" value="Unassembled WGS sequence"/>
</dbReference>
<dbReference type="AlphaFoldDB" id="A0A0E0QD73"/>
<evidence type="ECO:0000313" key="2">
    <source>
        <dbReference type="Proteomes" id="UP000008022"/>
    </source>
</evidence>
<name>A0A0E0QD73_ORYRU</name>
<dbReference type="OMA" id="PRDSKEC"/>
<dbReference type="HOGENOM" id="CLU_058705_0_1_1"/>
<reference evidence="2" key="1">
    <citation type="submission" date="2013-06" db="EMBL/GenBank/DDBJ databases">
        <authorList>
            <person name="Zhao Q."/>
        </authorList>
    </citation>
    <scope>NUCLEOTIDE SEQUENCE</scope>
    <source>
        <strain evidence="2">cv. W1943</strain>
    </source>
</reference>